<evidence type="ECO:0000256" key="2">
    <source>
        <dbReference type="RuleBase" id="RU369065"/>
    </source>
</evidence>
<dbReference type="AlphaFoldDB" id="A0AAV3PGP2"/>
<sequence length="194" mass="21676">MNSFSKKCTMFSQYFKENGSFGDLNMAFSAKQHASPTTKNLLPMIEKSNPIHQDLNLSPKGGDDNKERSQMTIFYGGKVIVFENFPEEKAKEIMGFASKQNSNTTVLTPSQPDFVAPNTPFLNPLAEGDMPIMRNRSIARFIAKRKDRIRAKAPYQTNGPDASTPKPLDENNKTWLGLAANNHSSSNPNELQFL</sequence>
<comment type="similarity">
    <text evidence="1 2">Belongs to the TIFY/JAZ family.</text>
</comment>
<organism evidence="5 6">
    <name type="scientific">Lithospermum erythrorhizon</name>
    <name type="common">Purple gromwell</name>
    <name type="synonym">Lithospermum officinale var. erythrorhizon</name>
    <dbReference type="NCBI Taxonomy" id="34254"/>
    <lineage>
        <taxon>Eukaryota</taxon>
        <taxon>Viridiplantae</taxon>
        <taxon>Streptophyta</taxon>
        <taxon>Embryophyta</taxon>
        <taxon>Tracheophyta</taxon>
        <taxon>Spermatophyta</taxon>
        <taxon>Magnoliopsida</taxon>
        <taxon>eudicotyledons</taxon>
        <taxon>Gunneridae</taxon>
        <taxon>Pentapetalae</taxon>
        <taxon>asterids</taxon>
        <taxon>lamiids</taxon>
        <taxon>Boraginales</taxon>
        <taxon>Boraginaceae</taxon>
        <taxon>Boraginoideae</taxon>
        <taxon>Lithospermeae</taxon>
        <taxon>Lithospermum</taxon>
    </lineage>
</organism>
<feature type="domain" description="Tify" evidence="4">
    <location>
        <begin position="64"/>
        <end position="99"/>
    </location>
</feature>
<dbReference type="GO" id="GO:0005634">
    <property type="term" value="C:nucleus"/>
    <property type="evidence" value="ECO:0007669"/>
    <property type="project" value="UniProtKB-SubCell"/>
</dbReference>
<evidence type="ECO:0000256" key="1">
    <source>
        <dbReference type="ARBA" id="ARBA00008614"/>
    </source>
</evidence>
<dbReference type="InterPro" id="IPR018467">
    <property type="entry name" value="CCT_CS"/>
</dbReference>
<dbReference type="Pfam" id="PF06200">
    <property type="entry name" value="tify"/>
    <property type="match status" value="1"/>
</dbReference>
<gene>
    <name evidence="5" type="ORF">LIER_43090</name>
</gene>
<dbReference type="Proteomes" id="UP001454036">
    <property type="component" value="Unassembled WGS sequence"/>
</dbReference>
<keyword evidence="2" id="KW-1184">Jasmonic acid signaling pathway</keyword>
<dbReference type="GO" id="GO:0031347">
    <property type="term" value="P:regulation of defense response"/>
    <property type="evidence" value="ECO:0007669"/>
    <property type="project" value="UniProtKB-UniRule"/>
</dbReference>
<proteinExistence type="inferred from homology"/>
<dbReference type="PANTHER" id="PTHR33077">
    <property type="entry name" value="PROTEIN TIFY 4A-RELATED-RELATED"/>
    <property type="match status" value="1"/>
</dbReference>
<comment type="function">
    <text evidence="2">Repressor of jasmonate responses.</text>
</comment>
<keyword evidence="6" id="KW-1185">Reference proteome</keyword>
<evidence type="ECO:0000259" key="4">
    <source>
        <dbReference type="PROSITE" id="PS51320"/>
    </source>
</evidence>
<reference evidence="5 6" key="1">
    <citation type="submission" date="2024-01" db="EMBL/GenBank/DDBJ databases">
        <title>The complete chloroplast genome sequence of Lithospermum erythrorhizon: insights into the phylogenetic relationship among Boraginaceae species and the maternal lineages of purple gromwells.</title>
        <authorList>
            <person name="Okada T."/>
            <person name="Watanabe K."/>
        </authorList>
    </citation>
    <scope>NUCLEOTIDE SEQUENCE [LARGE SCALE GENOMIC DNA]</scope>
</reference>
<accession>A0AAV3PGP2</accession>
<name>A0AAV3PGP2_LITER</name>
<dbReference type="EMBL" id="BAABME010032661">
    <property type="protein sequence ID" value="GAA0150283.1"/>
    <property type="molecule type" value="Genomic_DNA"/>
</dbReference>
<comment type="caution">
    <text evidence="5">The sequence shown here is derived from an EMBL/GenBank/DDBJ whole genome shotgun (WGS) entry which is preliminary data.</text>
</comment>
<feature type="region of interest" description="Disordered" evidence="3">
    <location>
        <begin position="149"/>
        <end position="172"/>
    </location>
</feature>
<dbReference type="InterPro" id="IPR010399">
    <property type="entry name" value="Tify_dom"/>
</dbReference>
<evidence type="ECO:0000256" key="3">
    <source>
        <dbReference type="SAM" id="MobiDB-lite"/>
    </source>
</evidence>
<keyword evidence="2" id="KW-0539">Nucleus</keyword>
<dbReference type="GO" id="GO:2000022">
    <property type="term" value="P:regulation of jasmonic acid mediated signaling pathway"/>
    <property type="evidence" value="ECO:0007669"/>
    <property type="project" value="UniProtKB-UniRule"/>
</dbReference>
<comment type="subcellular location">
    <subcellularLocation>
        <location evidence="2">Nucleus</location>
    </subcellularLocation>
</comment>
<protein>
    <recommendedName>
        <fullName evidence="2">Protein TIFY</fullName>
    </recommendedName>
    <alternativeName>
        <fullName evidence="2">Jasmonate ZIM domain-containing protein</fullName>
    </alternativeName>
</protein>
<dbReference type="GO" id="GO:0009611">
    <property type="term" value="P:response to wounding"/>
    <property type="evidence" value="ECO:0007669"/>
    <property type="project" value="UniProtKB-UniRule"/>
</dbReference>
<dbReference type="Pfam" id="PF09425">
    <property type="entry name" value="Jas_motif"/>
    <property type="match status" value="1"/>
</dbReference>
<dbReference type="PROSITE" id="PS51320">
    <property type="entry name" value="TIFY"/>
    <property type="match status" value="1"/>
</dbReference>
<evidence type="ECO:0000313" key="6">
    <source>
        <dbReference type="Proteomes" id="UP001454036"/>
    </source>
</evidence>
<dbReference type="InterPro" id="IPR040390">
    <property type="entry name" value="TIFY/JAZ"/>
</dbReference>
<evidence type="ECO:0000313" key="5">
    <source>
        <dbReference type="EMBL" id="GAA0150283.1"/>
    </source>
</evidence>
<comment type="domain">
    <text evidence="2">The jas domain is required for interaction with COI1.</text>
</comment>
<dbReference type="SMART" id="SM00979">
    <property type="entry name" value="TIFY"/>
    <property type="match status" value="1"/>
</dbReference>
<dbReference type="PANTHER" id="PTHR33077:SF140">
    <property type="entry name" value="PROTEIN TIFY 10B"/>
    <property type="match status" value="1"/>
</dbReference>